<organism evidence="2 3">
    <name type="scientific">Vigna mungo</name>
    <name type="common">Black gram</name>
    <name type="synonym">Phaseolus mungo</name>
    <dbReference type="NCBI Taxonomy" id="3915"/>
    <lineage>
        <taxon>Eukaryota</taxon>
        <taxon>Viridiplantae</taxon>
        <taxon>Streptophyta</taxon>
        <taxon>Embryophyta</taxon>
        <taxon>Tracheophyta</taxon>
        <taxon>Spermatophyta</taxon>
        <taxon>Magnoliopsida</taxon>
        <taxon>eudicotyledons</taxon>
        <taxon>Gunneridae</taxon>
        <taxon>Pentapetalae</taxon>
        <taxon>rosids</taxon>
        <taxon>fabids</taxon>
        <taxon>Fabales</taxon>
        <taxon>Fabaceae</taxon>
        <taxon>Papilionoideae</taxon>
        <taxon>50 kb inversion clade</taxon>
        <taxon>NPAAA clade</taxon>
        <taxon>indigoferoid/millettioid clade</taxon>
        <taxon>Phaseoleae</taxon>
        <taxon>Vigna</taxon>
    </lineage>
</organism>
<dbReference type="AlphaFoldDB" id="A0AAQ3MZ20"/>
<protein>
    <submittedName>
        <fullName evidence="2">Uncharacterized protein</fullName>
    </submittedName>
</protein>
<keyword evidence="1" id="KW-1133">Transmembrane helix</keyword>
<keyword evidence="1" id="KW-0812">Transmembrane</keyword>
<feature type="transmembrane region" description="Helical" evidence="1">
    <location>
        <begin position="42"/>
        <end position="59"/>
    </location>
</feature>
<evidence type="ECO:0000313" key="2">
    <source>
        <dbReference type="EMBL" id="WVY99389.1"/>
    </source>
</evidence>
<evidence type="ECO:0000256" key="1">
    <source>
        <dbReference type="SAM" id="Phobius"/>
    </source>
</evidence>
<name>A0AAQ3MZ20_VIGMU</name>
<proteinExistence type="predicted"/>
<dbReference type="Proteomes" id="UP001374535">
    <property type="component" value="Chromosome 8"/>
</dbReference>
<gene>
    <name evidence="2" type="ORF">V8G54_025459</name>
</gene>
<dbReference type="EMBL" id="CP144693">
    <property type="protein sequence ID" value="WVY99389.1"/>
    <property type="molecule type" value="Genomic_DNA"/>
</dbReference>
<accession>A0AAQ3MZ20</accession>
<keyword evidence="3" id="KW-1185">Reference proteome</keyword>
<evidence type="ECO:0000313" key="3">
    <source>
        <dbReference type="Proteomes" id="UP001374535"/>
    </source>
</evidence>
<reference evidence="2 3" key="1">
    <citation type="journal article" date="2023" name="Life. Sci Alliance">
        <title>Evolutionary insights into 3D genome organization and epigenetic landscape of Vigna mungo.</title>
        <authorList>
            <person name="Junaid A."/>
            <person name="Singh B."/>
            <person name="Bhatia S."/>
        </authorList>
    </citation>
    <scope>NUCLEOTIDE SEQUENCE [LARGE SCALE GENOMIC DNA]</scope>
    <source>
        <strain evidence="2">Urdbean</strain>
    </source>
</reference>
<keyword evidence="1" id="KW-0472">Membrane</keyword>
<sequence>MHSNYCSCVISVSLYKSSRESIRTEHPLSLCSVSNTDRRDQPFLVLFLLISSLLVLVISQNQRQISPKVFHFSSTTTIITPTTLHNFSLFIFTIRDISLSLSFTSIYSSFTAFITKYI</sequence>